<feature type="region of interest" description="Disordered" evidence="1">
    <location>
        <begin position="257"/>
        <end position="292"/>
    </location>
</feature>
<dbReference type="AlphaFoldDB" id="A0A9W8I6F4"/>
<sequence>MDDDDICPICEDECTCGSTRLGDEVADEANSPKPLFAQIVNQHHSPPRYESAVEEKAFQVASSAKKSAKKTKTVSSKPKSKKPRKSKGPKDKSLISRLVNVMGNTRPSAKPEDNDVEELDDTSLYPFAGDDPKVLSSDSDNSEMFVAADSFVQNDVTSHAALAQAMHITKSKKRKQSLKASSRSTSWHKKKSQEAHRVRAADVEPKIYEVDAAVIRGREKHVSPARRRIVSPKLLAESTDDDDEFINITDVTSDGSIAGGISETEFDQPKSLLDGDTNVWSDSRIFDDNDDEDIEKEDAAYLVSMQKDGYSSSSLSDLDDAQMEIIRGGSTDSDLDSGDE</sequence>
<feature type="non-terminal residue" evidence="2">
    <location>
        <position position="340"/>
    </location>
</feature>
<evidence type="ECO:0000313" key="2">
    <source>
        <dbReference type="EMBL" id="KAJ2843861.1"/>
    </source>
</evidence>
<evidence type="ECO:0000313" key="3">
    <source>
        <dbReference type="Proteomes" id="UP001139887"/>
    </source>
</evidence>
<keyword evidence="3" id="KW-1185">Reference proteome</keyword>
<accession>A0A9W8I6F4</accession>
<dbReference type="OrthoDB" id="436852at2759"/>
<feature type="region of interest" description="Disordered" evidence="1">
    <location>
        <begin position="43"/>
        <end position="138"/>
    </location>
</feature>
<protein>
    <submittedName>
        <fullName evidence="2">Uncharacterized protein</fullName>
    </submittedName>
</protein>
<dbReference type="EMBL" id="JANBUW010001268">
    <property type="protein sequence ID" value="KAJ2843861.1"/>
    <property type="molecule type" value="Genomic_DNA"/>
</dbReference>
<feature type="region of interest" description="Disordered" evidence="1">
    <location>
        <begin position="308"/>
        <end position="340"/>
    </location>
</feature>
<evidence type="ECO:0000256" key="1">
    <source>
        <dbReference type="SAM" id="MobiDB-lite"/>
    </source>
</evidence>
<reference evidence="2" key="1">
    <citation type="submission" date="2022-07" db="EMBL/GenBank/DDBJ databases">
        <title>Phylogenomic reconstructions and comparative analyses of Kickxellomycotina fungi.</title>
        <authorList>
            <person name="Reynolds N.K."/>
            <person name="Stajich J.E."/>
            <person name="Barry K."/>
            <person name="Grigoriev I.V."/>
            <person name="Crous P."/>
            <person name="Smith M.E."/>
        </authorList>
    </citation>
    <scope>NUCLEOTIDE SEQUENCE</scope>
    <source>
        <strain evidence="2">NRRL 1566</strain>
    </source>
</reference>
<feature type="region of interest" description="Disordered" evidence="1">
    <location>
        <begin position="167"/>
        <end position="199"/>
    </location>
</feature>
<dbReference type="Proteomes" id="UP001139887">
    <property type="component" value="Unassembled WGS sequence"/>
</dbReference>
<feature type="compositionally biased region" description="Basic residues" evidence="1">
    <location>
        <begin position="66"/>
        <end position="87"/>
    </location>
</feature>
<name>A0A9W8I6F4_9FUNG</name>
<organism evidence="2 3">
    <name type="scientific">Coemansia brasiliensis</name>
    <dbReference type="NCBI Taxonomy" id="2650707"/>
    <lineage>
        <taxon>Eukaryota</taxon>
        <taxon>Fungi</taxon>
        <taxon>Fungi incertae sedis</taxon>
        <taxon>Zoopagomycota</taxon>
        <taxon>Kickxellomycotina</taxon>
        <taxon>Kickxellomycetes</taxon>
        <taxon>Kickxellales</taxon>
        <taxon>Kickxellaceae</taxon>
        <taxon>Coemansia</taxon>
    </lineage>
</organism>
<gene>
    <name evidence="2" type="ORF">IWW36_005397</name>
</gene>
<comment type="caution">
    <text evidence="2">The sequence shown here is derived from an EMBL/GenBank/DDBJ whole genome shotgun (WGS) entry which is preliminary data.</text>
</comment>
<proteinExistence type="predicted"/>